<proteinExistence type="predicted"/>
<dbReference type="AlphaFoldDB" id="A0A1Q8QZN7"/>
<feature type="domain" description="SET" evidence="1">
    <location>
        <begin position="2"/>
        <end position="108"/>
    </location>
</feature>
<dbReference type="PIRSF" id="PIRSF022536">
    <property type="entry name" value="A612L_SET"/>
    <property type="match status" value="1"/>
</dbReference>
<accession>A0A1Q8QZN7</accession>
<evidence type="ECO:0000259" key="1">
    <source>
        <dbReference type="PROSITE" id="PS50280"/>
    </source>
</evidence>
<dbReference type="SUPFAM" id="SSF82199">
    <property type="entry name" value="SET domain"/>
    <property type="match status" value="1"/>
</dbReference>
<sequence length="123" mass="14446">MRPIIMKNTEKYGRGIFANRNIKKGEFIEEAPVIVISKTEWKLMKKSVLSNYVFRWGEDKALALGYGSLYNHSYTPNARYLTNIEKQSIDFYAREDIQEKEEITVNYNGDPKDQSPVWFEVIE</sequence>
<dbReference type="OrthoDB" id="279507at2"/>
<evidence type="ECO:0000313" key="2">
    <source>
        <dbReference type="EMBL" id="OLN32776.1"/>
    </source>
</evidence>
<dbReference type="EMBL" id="MLBF01000006">
    <property type="protein sequence ID" value="OLN32776.1"/>
    <property type="molecule type" value="Genomic_DNA"/>
</dbReference>
<dbReference type="Proteomes" id="UP000186102">
    <property type="component" value="Unassembled WGS sequence"/>
</dbReference>
<gene>
    <name evidence="2" type="ORF">DSOL_1222</name>
</gene>
<dbReference type="CDD" id="cd10540">
    <property type="entry name" value="SET_SpSet7-like"/>
    <property type="match status" value="1"/>
</dbReference>
<name>A0A1Q8QZN7_9FIRM</name>
<dbReference type="Gene3D" id="2.170.270.10">
    <property type="entry name" value="SET domain"/>
    <property type="match status" value="1"/>
</dbReference>
<comment type="caution">
    <text evidence="2">The sequence shown here is derived from an EMBL/GenBank/DDBJ whole genome shotgun (WGS) entry which is preliminary data.</text>
</comment>
<dbReference type="RefSeq" id="WP_083642344.1">
    <property type="nucleotide sequence ID" value="NZ_MLBF01000006.1"/>
</dbReference>
<dbReference type="InterPro" id="IPR046341">
    <property type="entry name" value="SET_dom_sf"/>
</dbReference>
<dbReference type="STRING" id="1888891.DSOL_1222"/>
<dbReference type="GO" id="GO:0062122">
    <property type="term" value="F:histone H3K37 methyltransferase activity"/>
    <property type="evidence" value="ECO:0007669"/>
    <property type="project" value="InterPro"/>
</dbReference>
<protein>
    <recommendedName>
        <fullName evidence="1">SET domain-containing protein</fullName>
    </recommendedName>
</protein>
<keyword evidence="3" id="KW-1185">Reference proteome</keyword>
<dbReference type="Pfam" id="PF00856">
    <property type="entry name" value="SET"/>
    <property type="match status" value="1"/>
</dbReference>
<dbReference type="InterPro" id="IPR009207">
    <property type="entry name" value="SET7_MeTrfase"/>
</dbReference>
<dbReference type="PROSITE" id="PS50280">
    <property type="entry name" value="SET"/>
    <property type="match status" value="1"/>
</dbReference>
<reference evidence="2 3" key="1">
    <citation type="submission" date="2016-09" db="EMBL/GenBank/DDBJ databases">
        <title>Complete genome of Desulfosporosinus sp. OL.</title>
        <authorList>
            <person name="Mardanov A."/>
            <person name="Beletsky A."/>
            <person name="Panova A."/>
            <person name="Karnachuk O."/>
            <person name="Ravin N."/>
        </authorList>
    </citation>
    <scope>NUCLEOTIDE SEQUENCE [LARGE SCALE GENOMIC DNA]</scope>
    <source>
        <strain evidence="2 3">OL</strain>
    </source>
</reference>
<dbReference type="SMART" id="SM00317">
    <property type="entry name" value="SET"/>
    <property type="match status" value="1"/>
</dbReference>
<dbReference type="InterPro" id="IPR001214">
    <property type="entry name" value="SET_dom"/>
</dbReference>
<organism evidence="2 3">
    <name type="scientific">Desulfosporosinus metallidurans</name>
    <dbReference type="NCBI Taxonomy" id="1888891"/>
    <lineage>
        <taxon>Bacteria</taxon>
        <taxon>Bacillati</taxon>
        <taxon>Bacillota</taxon>
        <taxon>Clostridia</taxon>
        <taxon>Eubacteriales</taxon>
        <taxon>Desulfitobacteriaceae</taxon>
        <taxon>Desulfosporosinus</taxon>
    </lineage>
</organism>
<evidence type="ECO:0000313" key="3">
    <source>
        <dbReference type="Proteomes" id="UP000186102"/>
    </source>
</evidence>